<comment type="catalytic activity">
    <reaction evidence="3">
        <text>a long-chain fatty acid + ATP + CoA = a long-chain fatty acyl-CoA + AMP + diphosphate</text>
        <dbReference type="Rhea" id="RHEA:15421"/>
        <dbReference type="ChEBI" id="CHEBI:30616"/>
        <dbReference type="ChEBI" id="CHEBI:33019"/>
        <dbReference type="ChEBI" id="CHEBI:57287"/>
        <dbReference type="ChEBI" id="CHEBI:57560"/>
        <dbReference type="ChEBI" id="CHEBI:83139"/>
        <dbReference type="ChEBI" id="CHEBI:456215"/>
        <dbReference type="EC" id="6.2.1.3"/>
    </reaction>
    <physiologicalReaction direction="left-to-right" evidence="3">
        <dbReference type="Rhea" id="RHEA:15422"/>
    </physiologicalReaction>
</comment>
<reference evidence="5" key="1">
    <citation type="submission" date="2022-07" db="EMBL/GenBank/DDBJ databases">
        <title>Characterization of the Novel Bacterium Alteromonas immobilis LMIT006 and Alteromonas gregis LMIT007.</title>
        <authorList>
            <person name="Lin X."/>
        </authorList>
    </citation>
    <scope>NUCLEOTIDE SEQUENCE</scope>
    <source>
        <strain evidence="5">LMIT007</strain>
    </source>
</reference>
<dbReference type="InterPro" id="IPR000873">
    <property type="entry name" value="AMP-dep_synth/lig_dom"/>
</dbReference>
<dbReference type="Pfam" id="PF23562">
    <property type="entry name" value="AMP-binding_C_3"/>
    <property type="match status" value="1"/>
</dbReference>
<keyword evidence="2" id="KW-0067">ATP-binding</keyword>
<dbReference type="PANTHER" id="PTHR43272">
    <property type="entry name" value="LONG-CHAIN-FATTY-ACID--COA LIGASE"/>
    <property type="match status" value="1"/>
</dbReference>
<keyword evidence="6" id="KW-1185">Reference proteome</keyword>
<name>A0AA41X238_9ALTE</name>
<dbReference type="InterPro" id="IPR042099">
    <property type="entry name" value="ANL_N_sf"/>
</dbReference>
<dbReference type="Gene3D" id="3.30.300.30">
    <property type="match status" value="1"/>
</dbReference>
<organism evidence="5 6">
    <name type="scientific">Opacimonas viscosa</name>
    <dbReference type="NCBI Taxonomy" id="2961944"/>
    <lineage>
        <taxon>Bacteria</taxon>
        <taxon>Pseudomonadati</taxon>
        <taxon>Pseudomonadota</taxon>
        <taxon>Gammaproteobacteria</taxon>
        <taxon>Alteromonadales</taxon>
        <taxon>Alteromonadaceae</taxon>
        <taxon>Opacimonas</taxon>
    </lineage>
</organism>
<comment type="caution">
    <text evidence="5">The sequence shown here is derived from an EMBL/GenBank/DDBJ whole genome shotgun (WGS) entry which is preliminary data.</text>
</comment>
<evidence type="ECO:0000256" key="2">
    <source>
        <dbReference type="ARBA" id="ARBA00022840"/>
    </source>
</evidence>
<dbReference type="Gene3D" id="3.40.50.12780">
    <property type="entry name" value="N-terminal domain of ligase-like"/>
    <property type="match status" value="1"/>
</dbReference>
<evidence type="ECO:0000313" key="5">
    <source>
        <dbReference type="EMBL" id="MCP3428076.1"/>
    </source>
</evidence>
<gene>
    <name evidence="5" type="ORF">NLF92_03835</name>
</gene>
<accession>A0AA41X238</accession>
<dbReference type="Pfam" id="PF00501">
    <property type="entry name" value="AMP-binding"/>
    <property type="match status" value="1"/>
</dbReference>
<evidence type="ECO:0000259" key="4">
    <source>
        <dbReference type="Pfam" id="PF00501"/>
    </source>
</evidence>
<evidence type="ECO:0000313" key="6">
    <source>
        <dbReference type="Proteomes" id="UP001165413"/>
    </source>
</evidence>
<sequence>MPLDTVATTSTDLKTPVEMLYKWEQECPDTVYLRQPLNGQVSDFTWLTVSTQARKVAAQLRAMNLEPGSRICIFSKNCAEWFITDLGIMLAGHVSVPIFATAGAETISYVLNHADVKLMFVGRMDNYAQSLSYIPDGVPTVSFPYPELNIGTSWSDYMDIAPISDNPVPDLDDLMTIIYTSGSTGQPKGVMHSYKTINWAASACLDDLAVSAADRVMSYLPLAHITERVIVELASFYSGMQISFVESLETFNRDVVAHRPTLFVSVPRLWTKFQMGILAKMPQKKLNILLSIPILNNVIKKKIVSALGIDQARLWASGSAPLAPPVIKWFERLGVKISEGWGMTENSAFGTASVPYRSDKVGFIGKAYNGVDIRISDEGEIQVKAPCNMLGYYLEPEKTAETFTEDGYLRTGDKGEIDADGYVKITGRLKEIFKTSKGKYVVPAPIEGKILENTNVEQVCVTGNNLPQPIALMVMSEEAAKLSEDDLTTSLTATLEKVNAGLESHMKLDHVVVLKDEWTIDNGLLTPTLKVKRHVLEQQFSDIIATEFKQKVVFVG</sequence>
<dbReference type="PROSITE" id="PS00455">
    <property type="entry name" value="AMP_BINDING"/>
    <property type="match status" value="1"/>
</dbReference>
<dbReference type="AlphaFoldDB" id="A0AA41X238"/>
<dbReference type="GO" id="GO:0005524">
    <property type="term" value="F:ATP binding"/>
    <property type="evidence" value="ECO:0007669"/>
    <property type="project" value="UniProtKB-KW"/>
</dbReference>
<protein>
    <submittedName>
        <fullName evidence="5">AMP-binding protein</fullName>
    </submittedName>
</protein>
<dbReference type="GO" id="GO:0004467">
    <property type="term" value="F:long-chain fatty acid-CoA ligase activity"/>
    <property type="evidence" value="ECO:0007669"/>
    <property type="project" value="UniProtKB-EC"/>
</dbReference>
<dbReference type="SUPFAM" id="SSF56801">
    <property type="entry name" value="Acetyl-CoA synthetase-like"/>
    <property type="match status" value="1"/>
</dbReference>
<dbReference type="GO" id="GO:0016020">
    <property type="term" value="C:membrane"/>
    <property type="evidence" value="ECO:0007669"/>
    <property type="project" value="TreeGrafter"/>
</dbReference>
<proteinExistence type="predicted"/>
<dbReference type="Proteomes" id="UP001165413">
    <property type="component" value="Unassembled WGS sequence"/>
</dbReference>
<evidence type="ECO:0000256" key="3">
    <source>
        <dbReference type="ARBA" id="ARBA00024484"/>
    </source>
</evidence>
<dbReference type="RefSeq" id="WP_254099081.1">
    <property type="nucleotide sequence ID" value="NZ_JANATA010000004.1"/>
</dbReference>
<dbReference type="InterPro" id="IPR020845">
    <property type="entry name" value="AMP-binding_CS"/>
</dbReference>
<dbReference type="InterPro" id="IPR045851">
    <property type="entry name" value="AMP-bd_C_sf"/>
</dbReference>
<keyword evidence="1" id="KW-0547">Nucleotide-binding</keyword>
<feature type="domain" description="AMP-dependent synthetase/ligase" evidence="4">
    <location>
        <begin position="25"/>
        <end position="393"/>
    </location>
</feature>
<evidence type="ECO:0000256" key="1">
    <source>
        <dbReference type="ARBA" id="ARBA00022741"/>
    </source>
</evidence>
<dbReference type="EMBL" id="JANATA010000004">
    <property type="protein sequence ID" value="MCP3428076.1"/>
    <property type="molecule type" value="Genomic_DNA"/>
</dbReference>
<dbReference type="PANTHER" id="PTHR43272:SF33">
    <property type="entry name" value="AMP-BINDING DOMAIN-CONTAINING PROTEIN-RELATED"/>
    <property type="match status" value="1"/>
</dbReference>